<feature type="compositionally biased region" description="Polar residues" evidence="7">
    <location>
        <begin position="170"/>
        <end position="181"/>
    </location>
</feature>
<dbReference type="PROSITE" id="PS00463">
    <property type="entry name" value="ZN2_CY6_FUNGAL_1"/>
    <property type="match status" value="1"/>
</dbReference>
<dbReference type="GO" id="GO:0005634">
    <property type="term" value="C:nucleus"/>
    <property type="evidence" value="ECO:0007669"/>
    <property type="project" value="UniProtKB-SubCell"/>
</dbReference>
<evidence type="ECO:0000256" key="7">
    <source>
        <dbReference type="SAM" id="MobiDB-lite"/>
    </source>
</evidence>
<dbReference type="GO" id="GO:0008270">
    <property type="term" value="F:zinc ion binding"/>
    <property type="evidence" value="ECO:0007669"/>
    <property type="project" value="InterPro"/>
</dbReference>
<reference evidence="9 10" key="1">
    <citation type="journal article" date="2011" name="Proc. Natl. Acad. Sci. U.S.A.">
        <title>Genome and transcriptome analyses of the mountain pine beetle-fungal symbiont Grosmannia clavigera, a lodgepole pine pathogen.</title>
        <authorList>
            <person name="DiGuistini S."/>
            <person name="Wang Y."/>
            <person name="Liao N.Y."/>
            <person name="Taylor G."/>
            <person name="Tanguay P."/>
            <person name="Feau N."/>
            <person name="Henrissat B."/>
            <person name="Chan S.K."/>
            <person name="Hesse-Orce U."/>
            <person name="Alamouti S.M."/>
            <person name="Tsui C.K.M."/>
            <person name="Docking R.T."/>
            <person name="Levasseur A."/>
            <person name="Haridas S."/>
            <person name="Robertson G."/>
            <person name="Birol I."/>
            <person name="Holt R.A."/>
            <person name="Marra M.A."/>
            <person name="Hamelin R.C."/>
            <person name="Hirst M."/>
            <person name="Jones S.J.M."/>
            <person name="Bohlmann J."/>
            <person name="Breuil C."/>
        </authorList>
    </citation>
    <scope>NUCLEOTIDE SEQUENCE [LARGE SCALE GENOMIC DNA]</scope>
    <source>
        <strain evidence="10">kw1407 / UAMH 11150</strain>
    </source>
</reference>
<proteinExistence type="predicted"/>
<dbReference type="HOGENOM" id="CLU_014597_0_0_1"/>
<dbReference type="EMBL" id="GL629729">
    <property type="protein sequence ID" value="EFX06200.1"/>
    <property type="molecule type" value="Genomic_DNA"/>
</dbReference>
<dbReference type="PANTHER" id="PTHR37534">
    <property type="entry name" value="TRANSCRIPTIONAL ACTIVATOR PROTEIN UGA3"/>
    <property type="match status" value="1"/>
</dbReference>
<evidence type="ECO:0000256" key="5">
    <source>
        <dbReference type="ARBA" id="ARBA00023163"/>
    </source>
</evidence>
<keyword evidence="2" id="KW-0862">Zinc</keyword>
<sequence>MAETRIKQTLLARTRADGTVRARAYHGYSRNGCARCKQQRVRCDERHPECNRCVRVGTKCPGYEQKLRWSDKHEVLHSVANPAAVTKPGPPHAAKVTAAAFRPSTEQLLQIIPVTPGPQPVASQVPISVPVPAPSPSALSARSDLSVLSQQRPQQRSRSSSPPNDMLETSPASLTSSSDTNELPALGGDAVTGHISLPITAQPSDSAGQNDGHRWDPAYLDMFDQMDPAIASDVPDFYMGLDSAFLAERKSQGTGMFLGGMLSLADTTAAAATPAAPASYAEPLSTVTGLSGPSIQHQPMATLFSSLSDVTIDDLWRGWSPKIAPQVVESPGVDLQPSGMVAAAQLDDSVLVDDDDSGADFSRSIPAAGGYDEPLSPYTLPSRRSSSSVSYQVARSPSPLALSINDIGTVLVEFYFKETAKIYSCYDGRMNPFRTTVVHLWSSSEIINCTAQSMAAGCLLRDFPQLAPVGRQLRQKATRILAKTKTWDTNTMLAVLMLGGTASWHDSKDLGLPFFQQIAERLAMAPASVFREGDSCRNYRFFYESMQYWEMQLAFLTEDETLPGTPDSHLLADRIFGTSSISRQRERNSWAGERGQRQREQQRQRQRQQQREQDKDEGGQEPLPLPRPRPPPTPHPWTGFAGETQRTVQKVGRLLRRQRKFDFAHRFASVAHISQLQQDMQMARELEAHLLGISHPAEHAVKDTEDGNTPVWHLLTLAELIRHMGLIQLYHVFPDLLSARLGRERSAGSGSYYNFGLEAGTAITPALCRRWLTTYTLRTMDMLRTLPVESGTRVFQPFLLVALSSELRNAGGENGGHSGRASLLGLNKEAVEVARARSFIHSRLQLFLHLLPPKPMTMCVNIVQETWAQMDRQATLRSLAVAGQGVGRCRAAAESEADVYWMDVMIENGWETVMG</sequence>
<keyword evidence="4" id="KW-0238">DNA-binding</keyword>
<feature type="region of interest" description="Disordered" evidence="7">
    <location>
        <begin position="133"/>
        <end position="189"/>
    </location>
</feature>
<comment type="subcellular location">
    <subcellularLocation>
        <location evidence="1">Nucleus</location>
    </subcellularLocation>
</comment>
<dbReference type="PROSITE" id="PS50048">
    <property type="entry name" value="ZN2_CY6_FUNGAL_2"/>
    <property type="match status" value="1"/>
</dbReference>
<keyword evidence="10" id="KW-1185">Reference proteome</keyword>
<organism evidence="10">
    <name type="scientific">Grosmannia clavigera (strain kw1407 / UAMH 11150)</name>
    <name type="common">Blue stain fungus</name>
    <name type="synonym">Graphiocladiella clavigera</name>
    <dbReference type="NCBI Taxonomy" id="655863"/>
    <lineage>
        <taxon>Eukaryota</taxon>
        <taxon>Fungi</taxon>
        <taxon>Dikarya</taxon>
        <taxon>Ascomycota</taxon>
        <taxon>Pezizomycotina</taxon>
        <taxon>Sordariomycetes</taxon>
        <taxon>Sordariomycetidae</taxon>
        <taxon>Ophiostomatales</taxon>
        <taxon>Ophiostomataceae</taxon>
        <taxon>Leptographium</taxon>
    </lineage>
</organism>
<dbReference type="InterPro" id="IPR036864">
    <property type="entry name" value="Zn2-C6_fun-type_DNA-bd_sf"/>
</dbReference>
<keyword evidence="6" id="KW-0539">Nucleus</keyword>
<dbReference type="GO" id="GO:0045944">
    <property type="term" value="P:positive regulation of transcription by RNA polymerase II"/>
    <property type="evidence" value="ECO:0007669"/>
    <property type="project" value="TreeGrafter"/>
</dbReference>
<dbReference type="InParanoid" id="F0X7D6"/>
<accession>F0X7D6</accession>
<dbReference type="eggNOG" id="ENOG502SIJF">
    <property type="taxonomic scope" value="Eukaryota"/>
</dbReference>
<evidence type="ECO:0000313" key="10">
    <source>
        <dbReference type="Proteomes" id="UP000007796"/>
    </source>
</evidence>
<dbReference type="CDD" id="cd00067">
    <property type="entry name" value="GAL4"/>
    <property type="match status" value="1"/>
</dbReference>
<evidence type="ECO:0000256" key="3">
    <source>
        <dbReference type="ARBA" id="ARBA00023015"/>
    </source>
</evidence>
<feature type="domain" description="Zn(2)-C6 fungal-type" evidence="8">
    <location>
        <begin position="32"/>
        <end position="60"/>
    </location>
</feature>
<dbReference type="OrthoDB" id="4835445at2759"/>
<dbReference type="InterPro" id="IPR001138">
    <property type="entry name" value="Zn2Cys6_DnaBD"/>
</dbReference>
<evidence type="ECO:0000256" key="2">
    <source>
        <dbReference type="ARBA" id="ARBA00022833"/>
    </source>
</evidence>
<feature type="region of interest" description="Disordered" evidence="7">
    <location>
        <begin position="582"/>
        <end position="644"/>
    </location>
</feature>
<protein>
    <submittedName>
        <fullName evidence="9">C6 zinc finger domain containing protein</fullName>
    </submittedName>
</protein>
<dbReference type="Proteomes" id="UP000007796">
    <property type="component" value="Unassembled WGS sequence"/>
</dbReference>
<keyword evidence="3" id="KW-0805">Transcription regulation</keyword>
<feature type="region of interest" description="Disordered" evidence="7">
    <location>
        <begin position="362"/>
        <end position="384"/>
    </location>
</feature>
<keyword evidence="5" id="KW-0804">Transcription</keyword>
<evidence type="ECO:0000259" key="8">
    <source>
        <dbReference type="PROSITE" id="PS50048"/>
    </source>
</evidence>
<dbReference type="PANTHER" id="PTHR37534:SF11">
    <property type="entry name" value="ZN(II)2CYS6 TRANSCRIPTION FACTOR (EUROFUNG)"/>
    <property type="match status" value="1"/>
</dbReference>
<dbReference type="Pfam" id="PF11951">
    <property type="entry name" value="Fungal_trans_2"/>
    <property type="match status" value="1"/>
</dbReference>
<evidence type="ECO:0000256" key="1">
    <source>
        <dbReference type="ARBA" id="ARBA00004123"/>
    </source>
</evidence>
<feature type="compositionally biased region" description="Basic and acidic residues" evidence="7">
    <location>
        <begin position="583"/>
        <end position="618"/>
    </location>
</feature>
<feature type="compositionally biased region" description="Low complexity" evidence="7">
    <location>
        <begin position="374"/>
        <end position="384"/>
    </location>
</feature>
<evidence type="ECO:0000313" key="9">
    <source>
        <dbReference type="EMBL" id="EFX06200.1"/>
    </source>
</evidence>
<dbReference type="SUPFAM" id="SSF57701">
    <property type="entry name" value="Zn2/Cys6 DNA-binding domain"/>
    <property type="match status" value="1"/>
</dbReference>
<dbReference type="InterPro" id="IPR021858">
    <property type="entry name" value="Fun_TF"/>
</dbReference>
<dbReference type="GO" id="GO:0000981">
    <property type="term" value="F:DNA-binding transcription factor activity, RNA polymerase II-specific"/>
    <property type="evidence" value="ECO:0007669"/>
    <property type="project" value="InterPro"/>
</dbReference>
<dbReference type="Gene3D" id="4.10.240.10">
    <property type="entry name" value="Zn(2)-C6 fungal-type DNA-binding domain"/>
    <property type="match status" value="1"/>
</dbReference>
<dbReference type="GO" id="GO:0000976">
    <property type="term" value="F:transcription cis-regulatory region binding"/>
    <property type="evidence" value="ECO:0007669"/>
    <property type="project" value="TreeGrafter"/>
</dbReference>
<dbReference type="STRING" id="655863.F0X7D6"/>
<gene>
    <name evidence="9" type="ORF">CMQ_6521</name>
</gene>
<evidence type="ECO:0000256" key="4">
    <source>
        <dbReference type="ARBA" id="ARBA00023125"/>
    </source>
</evidence>
<feature type="compositionally biased region" description="Pro residues" evidence="7">
    <location>
        <begin position="623"/>
        <end position="635"/>
    </location>
</feature>
<dbReference type="Pfam" id="PF00172">
    <property type="entry name" value="Zn_clus"/>
    <property type="match status" value="1"/>
</dbReference>
<evidence type="ECO:0000256" key="6">
    <source>
        <dbReference type="ARBA" id="ARBA00023242"/>
    </source>
</evidence>
<dbReference type="RefSeq" id="XP_014175682.1">
    <property type="nucleotide sequence ID" value="XM_014320207.1"/>
</dbReference>
<dbReference type="GeneID" id="25979964"/>
<name>F0X7D6_GROCL</name>
<dbReference type="SMART" id="SM00066">
    <property type="entry name" value="GAL4"/>
    <property type="match status" value="1"/>
</dbReference>
<dbReference type="AlphaFoldDB" id="F0X7D6"/>
<feature type="compositionally biased region" description="Low complexity" evidence="7">
    <location>
        <begin position="136"/>
        <end position="163"/>
    </location>
</feature>